<accession>A0A2P1QUD8</accession>
<sequence length="199" mass="23285">MTKEDLLKNIAEMGYNVGYGAKVHFSTYDIVEKVPGAIGFISFVIGILSLFIDFLTTKYLSAILTILGIVSVLLSLYNKEKSNYEKVGSRLTNLFNELKILYYNVKESKTPKDVKSYEKKLLEIEKEFNSISISKQILFSEWYAHYKFFWQHQIEWIEEQKRFGLFRDKIPLSFSVLLFLIAISLIVFFKFNSEVFKPH</sequence>
<proteinExistence type="predicted"/>
<gene>
    <name evidence="3" type="ORF">XB16_2190</name>
</gene>
<dbReference type="EMBL" id="CP027843">
    <property type="protein sequence ID" value="AVQ12516.1"/>
    <property type="molecule type" value="Genomic_DNA"/>
</dbReference>
<dbReference type="Pfam" id="PF18169">
    <property type="entry name" value="SLATT_6"/>
    <property type="match status" value="1"/>
</dbReference>
<name>A0A2P1QUD8_9LEPT</name>
<dbReference type="InterPro" id="IPR041119">
    <property type="entry name" value="SLATT_6"/>
</dbReference>
<protein>
    <recommendedName>
        <fullName evidence="2">SMODS and SLOG-associating 2TM effector domain-containing protein</fullName>
    </recommendedName>
</protein>
<dbReference type="NCBIfam" id="NF033630">
    <property type="entry name" value="SLATT_6"/>
    <property type="match status" value="1"/>
</dbReference>
<feature type="domain" description="SMODS and SLOG-associating 2TM effector" evidence="2">
    <location>
        <begin position="1"/>
        <end position="176"/>
    </location>
</feature>
<reference evidence="3 4" key="1">
    <citation type="journal article" date="2015" name="Genome Announc.">
        <title>Draft Genome Sequences of Leptospira santarosai Strains U160, U164, and U233, Isolated from Asymptomatic Cattle.</title>
        <authorList>
            <person name="Kremer F.S."/>
            <person name="Eslabao M.R."/>
            <person name="Provisor M."/>
            <person name="Woloski R.D."/>
            <person name="Ramires O.V."/>
            <person name="Moreno L.Z."/>
            <person name="Moreno A.M."/>
            <person name="Hamond C."/>
            <person name="Lilenbaum W."/>
            <person name="Dellagostin O.A."/>
        </authorList>
    </citation>
    <scope>NUCLEOTIDE SEQUENCE [LARGE SCALE GENOMIC DNA]</scope>
    <source>
        <strain evidence="3 4">U160</strain>
    </source>
</reference>
<keyword evidence="1" id="KW-0812">Transmembrane</keyword>
<evidence type="ECO:0000259" key="2">
    <source>
        <dbReference type="Pfam" id="PF18169"/>
    </source>
</evidence>
<evidence type="ECO:0000313" key="4">
    <source>
        <dbReference type="Proteomes" id="UP000033961"/>
    </source>
</evidence>
<dbReference type="Proteomes" id="UP000033961">
    <property type="component" value="Chromosome I"/>
</dbReference>
<organism evidence="3 4">
    <name type="scientific">Leptospira santarosai</name>
    <dbReference type="NCBI Taxonomy" id="28183"/>
    <lineage>
        <taxon>Bacteria</taxon>
        <taxon>Pseudomonadati</taxon>
        <taxon>Spirochaetota</taxon>
        <taxon>Spirochaetia</taxon>
        <taxon>Leptospirales</taxon>
        <taxon>Leptospiraceae</taxon>
        <taxon>Leptospira</taxon>
    </lineage>
</organism>
<evidence type="ECO:0000256" key="1">
    <source>
        <dbReference type="SAM" id="Phobius"/>
    </source>
</evidence>
<feature type="transmembrane region" description="Helical" evidence="1">
    <location>
        <begin position="34"/>
        <end position="52"/>
    </location>
</feature>
<feature type="transmembrane region" description="Helical" evidence="1">
    <location>
        <begin position="170"/>
        <end position="189"/>
    </location>
</feature>
<evidence type="ECO:0000313" key="3">
    <source>
        <dbReference type="EMBL" id="AVQ12516.1"/>
    </source>
</evidence>
<keyword evidence="1" id="KW-0472">Membrane</keyword>
<dbReference type="AlphaFoldDB" id="A0A2P1QUD8"/>
<feature type="transmembrane region" description="Helical" evidence="1">
    <location>
        <begin position="58"/>
        <end position="77"/>
    </location>
</feature>
<keyword evidence="1" id="KW-1133">Transmembrane helix</keyword>